<sequence>MNIFLSLTLGTLIIALIRAQVFFHLILHGSNHFHNSMLSGILYTSLRFFESNPSGRILNRVSKDQQVIDELLPVTLFDALQLLLMTLGTLIVIGIVNPWALLILIPLLPAFWLYRRFYLRSSRQIKRLESITRSPVYALFSSSLQGGLSTIRAFNVQEDFIRLFINRIDTNSRAFFILIAAVRWFGLRLDLMTSLLSLITSVLTIALRHRIDPSSAALSLMYCINLTMLFQWAVRQSAEAENYMTSAERIYEYVQLEPEENENNTNLLIQPPDNWPDQGNIEFSQYSMRYRAGLDHVLNNIDLHIETKEKIGIIGRTGTVHRYD</sequence>
<evidence type="ECO:0000256" key="10">
    <source>
        <dbReference type="SAM" id="Phobius"/>
    </source>
</evidence>
<dbReference type="PANTHER" id="PTHR24223:SF456">
    <property type="entry name" value="MULTIDRUG RESISTANCE-ASSOCIATED PROTEIN LETHAL(2)03659"/>
    <property type="match status" value="1"/>
</dbReference>
<evidence type="ECO:0000256" key="7">
    <source>
        <dbReference type="ARBA" id="ARBA00022840"/>
    </source>
</evidence>
<dbReference type="PROSITE" id="PS50929">
    <property type="entry name" value="ABC_TM1F"/>
    <property type="match status" value="1"/>
</dbReference>
<evidence type="ECO:0000313" key="12">
    <source>
        <dbReference type="EMBL" id="CAF4491670.1"/>
    </source>
</evidence>
<dbReference type="PANTHER" id="PTHR24223">
    <property type="entry name" value="ATP-BINDING CASSETTE SUB-FAMILY C"/>
    <property type="match status" value="1"/>
</dbReference>
<dbReference type="SUPFAM" id="SSF52540">
    <property type="entry name" value="P-loop containing nucleoside triphosphate hydrolases"/>
    <property type="match status" value="1"/>
</dbReference>
<feature type="domain" description="ABC transmembrane type-1" evidence="11">
    <location>
        <begin position="1"/>
        <end position="242"/>
    </location>
</feature>
<dbReference type="InterPro" id="IPR036640">
    <property type="entry name" value="ABC1_TM_sf"/>
</dbReference>
<keyword evidence="13" id="KW-1185">Reference proteome</keyword>
<feature type="transmembrane region" description="Helical" evidence="10">
    <location>
        <begin position="174"/>
        <end position="203"/>
    </location>
</feature>
<feature type="non-terminal residue" evidence="12">
    <location>
        <position position="324"/>
    </location>
</feature>
<dbReference type="InterPro" id="IPR050173">
    <property type="entry name" value="ABC_transporter_C-like"/>
</dbReference>
<evidence type="ECO:0000256" key="2">
    <source>
        <dbReference type="ARBA" id="ARBA00009726"/>
    </source>
</evidence>
<dbReference type="InterPro" id="IPR011527">
    <property type="entry name" value="ABC1_TM_dom"/>
</dbReference>
<evidence type="ECO:0000256" key="3">
    <source>
        <dbReference type="ARBA" id="ARBA00022448"/>
    </source>
</evidence>
<dbReference type="SUPFAM" id="SSF90123">
    <property type="entry name" value="ABC transporter transmembrane region"/>
    <property type="match status" value="1"/>
</dbReference>
<keyword evidence="6" id="KW-0547">Nucleotide-binding</keyword>
<keyword evidence="4 10" id="KW-0812">Transmembrane</keyword>
<keyword evidence="7" id="KW-0067">ATP-binding</keyword>
<keyword evidence="3" id="KW-0813">Transport</keyword>
<dbReference type="Gene3D" id="3.40.50.300">
    <property type="entry name" value="P-loop containing nucleotide triphosphate hydrolases"/>
    <property type="match status" value="1"/>
</dbReference>
<evidence type="ECO:0000256" key="9">
    <source>
        <dbReference type="ARBA" id="ARBA00023136"/>
    </source>
</evidence>
<keyword evidence="8 10" id="KW-1133">Transmembrane helix</keyword>
<proteinExistence type="inferred from homology"/>
<dbReference type="Pfam" id="PF00664">
    <property type="entry name" value="ABC_membrane"/>
    <property type="match status" value="1"/>
</dbReference>
<comment type="subcellular location">
    <subcellularLocation>
        <location evidence="1">Membrane</location>
        <topology evidence="1">Multi-pass membrane protein</topology>
    </subcellularLocation>
</comment>
<dbReference type="Proteomes" id="UP000663866">
    <property type="component" value="Unassembled WGS sequence"/>
</dbReference>
<dbReference type="InterPro" id="IPR027417">
    <property type="entry name" value="P-loop_NTPase"/>
</dbReference>
<keyword evidence="9 10" id="KW-0472">Membrane</keyword>
<dbReference type="GO" id="GO:0005524">
    <property type="term" value="F:ATP binding"/>
    <property type="evidence" value="ECO:0007669"/>
    <property type="project" value="UniProtKB-KW"/>
</dbReference>
<evidence type="ECO:0000313" key="13">
    <source>
        <dbReference type="Proteomes" id="UP000663866"/>
    </source>
</evidence>
<gene>
    <name evidence="12" type="ORF">OVN521_LOCUS40243</name>
</gene>
<dbReference type="InterPro" id="IPR044726">
    <property type="entry name" value="ABCC_6TM_D2"/>
</dbReference>
<comment type="similarity">
    <text evidence="2">Belongs to the ABC transporter superfamily. ABCC family. Conjugate transporter (TC 3.A.1.208) subfamily.</text>
</comment>
<evidence type="ECO:0000256" key="5">
    <source>
        <dbReference type="ARBA" id="ARBA00022737"/>
    </source>
</evidence>
<evidence type="ECO:0000256" key="6">
    <source>
        <dbReference type="ARBA" id="ARBA00022741"/>
    </source>
</evidence>
<dbReference type="FunFam" id="1.20.1560.10:FF:000013">
    <property type="entry name" value="ABC transporter C family member 2"/>
    <property type="match status" value="1"/>
</dbReference>
<evidence type="ECO:0000256" key="1">
    <source>
        <dbReference type="ARBA" id="ARBA00004141"/>
    </source>
</evidence>
<protein>
    <recommendedName>
        <fullName evidence="11">ABC transmembrane type-1 domain-containing protein</fullName>
    </recommendedName>
</protein>
<keyword evidence="5" id="KW-0677">Repeat</keyword>
<feature type="transmembrane region" description="Helical" evidence="10">
    <location>
        <begin position="215"/>
        <end position="234"/>
    </location>
</feature>
<name>A0A820UVZ9_9BILA</name>
<dbReference type="CDD" id="cd18580">
    <property type="entry name" value="ABC_6TM_ABCC_D2"/>
    <property type="match status" value="1"/>
</dbReference>
<dbReference type="GO" id="GO:0140359">
    <property type="term" value="F:ABC-type transporter activity"/>
    <property type="evidence" value="ECO:0007669"/>
    <property type="project" value="InterPro"/>
</dbReference>
<dbReference type="AlphaFoldDB" id="A0A820UVZ9"/>
<organism evidence="12 13">
    <name type="scientific">Rotaria magnacalcarata</name>
    <dbReference type="NCBI Taxonomy" id="392030"/>
    <lineage>
        <taxon>Eukaryota</taxon>
        <taxon>Metazoa</taxon>
        <taxon>Spiralia</taxon>
        <taxon>Gnathifera</taxon>
        <taxon>Rotifera</taxon>
        <taxon>Eurotatoria</taxon>
        <taxon>Bdelloidea</taxon>
        <taxon>Philodinida</taxon>
        <taxon>Philodinidae</taxon>
        <taxon>Rotaria</taxon>
    </lineage>
</organism>
<feature type="transmembrane region" description="Helical" evidence="10">
    <location>
        <begin position="82"/>
        <end position="114"/>
    </location>
</feature>
<evidence type="ECO:0000256" key="4">
    <source>
        <dbReference type="ARBA" id="ARBA00022692"/>
    </source>
</evidence>
<dbReference type="Gene3D" id="1.20.1560.10">
    <property type="entry name" value="ABC transporter type 1, transmembrane domain"/>
    <property type="match status" value="1"/>
</dbReference>
<evidence type="ECO:0000256" key="8">
    <source>
        <dbReference type="ARBA" id="ARBA00022989"/>
    </source>
</evidence>
<reference evidence="12" key="1">
    <citation type="submission" date="2021-02" db="EMBL/GenBank/DDBJ databases">
        <authorList>
            <person name="Nowell W R."/>
        </authorList>
    </citation>
    <scope>NUCLEOTIDE SEQUENCE</scope>
</reference>
<accession>A0A820UVZ9</accession>
<comment type="caution">
    <text evidence="12">The sequence shown here is derived from an EMBL/GenBank/DDBJ whole genome shotgun (WGS) entry which is preliminary data.</text>
</comment>
<dbReference type="EMBL" id="CAJOBG010052044">
    <property type="protein sequence ID" value="CAF4491670.1"/>
    <property type="molecule type" value="Genomic_DNA"/>
</dbReference>
<dbReference type="GO" id="GO:0016020">
    <property type="term" value="C:membrane"/>
    <property type="evidence" value="ECO:0007669"/>
    <property type="project" value="UniProtKB-SubCell"/>
</dbReference>
<evidence type="ECO:0000259" key="11">
    <source>
        <dbReference type="PROSITE" id="PS50929"/>
    </source>
</evidence>